<dbReference type="RefSeq" id="WP_007148150.1">
    <property type="nucleotide sequence ID" value="NZ_AKCI01000001.1"/>
</dbReference>
<reference evidence="2 3" key="1">
    <citation type="submission" date="2012-01" db="EMBL/GenBank/DDBJ databases">
        <title>The Genome Sequence of Scardovia wiggsiae F0424.</title>
        <authorList>
            <consortium name="The Broad Institute Genome Sequencing Platform"/>
            <person name="Earl A."/>
            <person name="Ward D."/>
            <person name="Feldgarden M."/>
            <person name="Gevers D."/>
            <person name="Izard J."/>
            <person name="Ganesan A."/>
            <person name="Baranova O.V."/>
            <person name="Blanton J.M."/>
            <person name="Tanner A.C."/>
            <person name="Mathney J."/>
            <person name="Dewhirst F.E."/>
            <person name="Young S.K."/>
            <person name="Zeng Q."/>
            <person name="Gargeya S."/>
            <person name="Fitzgerald M."/>
            <person name="Haas B."/>
            <person name="Abouelleil A."/>
            <person name="Alvarado L."/>
            <person name="Arachchi H.M."/>
            <person name="Berlin A."/>
            <person name="Chapman S.B."/>
            <person name="Gearin G."/>
            <person name="Goldberg J."/>
            <person name="Griggs A."/>
            <person name="Gujja S."/>
            <person name="Hansen M."/>
            <person name="Heiman D."/>
            <person name="Howarth C."/>
            <person name="Larimer J."/>
            <person name="Lui A."/>
            <person name="MacDonald P.J.P."/>
            <person name="McCowen C."/>
            <person name="Montmayeur A."/>
            <person name="Murphy C."/>
            <person name="Neiman D."/>
            <person name="Pearson M."/>
            <person name="Priest M."/>
            <person name="Roberts A."/>
            <person name="Saif S."/>
            <person name="Shea T."/>
            <person name="Sisk P."/>
            <person name="Stolte C."/>
            <person name="Sykes S."/>
            <person name="Wortman J."/>
            <person name="Nusbaum C."/>
            <person name="Birren B."/>
        </authorList>
    </citation>
    <scope>NUCLEOTIDE SEQUENCE [LARGE SCALE GENOMIC DNA]</scope>
    <source>
        <strain evidence="2 3">F0424</strain>
    </source>
</reference>
<protein>
    <submittedName>
        <fullName evidence="2">Uncharacterized protein</fullName>
    </submittedName>
</protein>
<sequence>MGDRDIKAVSVKEPLPHSWYVRRAIALMALFAIILGIAGYAVHRYYQRREEEREWEQLRLVYNMSSYYREDMGEGRGGMYDNAAKPVSEKFKERKDPDMWFEDPVKPGKESELRHVISIYNRLHPREITSVEEFRRYYGRDWQKHVKESFAGQSNVPQFAHWCYQEADLVYKYDMPDIHGIVHHKGDRVADLRGISNYYFILNKDSQSFYYLELRSDFEAGK</sequence>
<dbReference type="AlphaFoldDB" id="J0LLA9"/>
<comment type="caution">
    <text evidence="2">The sequence shown here is derived from an EMBL/GenBank/DDBJ whole genome shotgun (WGS) entry which is preliminary data.</text>
</comment>
<name>J0LLA9_9BIFI</name>
<keyword evidence="1" id="KW-1133">Transmembrane helix</keyword>
<evidence type="ECO:0000256" key="1">
    <source>
        <dbReference type="SAM" id="Phobius"/>
    </source>
</evidence>
<dbReference type="EMBL" id="AGZS01000006">
    <property type="protein sequence ID" value="EJD64592.1"/>
    <property type="molecule type" value="Genomic_DNA"/>
</dbReference>
<evidence type="ECO:0000313" key="2">
    <source>
        <dbReference type="EMBL" id="EJD64592.1"/>
    </source>
</evidence>
<evidence type="ECO:0000313" key="3">
    <source>
        <dbReference type="Proteomes" id="UP000006415"/>
    </source>
</evidence>
<gene>
    <name evidence="2" type="ORF">HMPREF9156_01087</name>
</gene>
<keyword evidence="3" id="KW-1185">Reference proteome</keyword>
<organism evidence="2 3">
    <name type="scientific">Scardovia wiggsiae F0424</name>
    <dbReference type="NCBI Taxonomy" id="857290"/>
    <lineage>
        <taxon>Bacteria</taxon>
        <taxon>Bacillati</taxon>
        <taxon>Actinomycetota</taxon>
        <taxon>Actinomycetes</taxon>
        <taxon>Bifidobacteriales</taxon>
        <taxon>Bifidobacteriaceae</taxon>
        <taxon>Scardovia</taxon>
    </lineage>
</organism>
<dbReference type="HOGENOM" id="CLU_108499_0_0_11"/>
<dbReference type="STRING" id="857290.HMPREF9156_01087"/>
<keyword evidence="1" id="KW-0472">Membrane</keyword>
<feature type="transmembrane region" description="Helical" evidence="1">
    <location>
        <begin position="20"/>
        <end position="42"/>
    </location>
</feature>
<proteinExistence type="predicted"/>
<accession>J0LLA9</accession>
<dbReference type="Proteomes" id="UP000006415">
    <property type="component" value="Unassembled WGS sequence"/>
</dbReference>
<keyword evidence="1" id="KW-0812">Transmembrane</keyword>